<feature type="non-terminal residue" evidence="2">
    <location>
        <position position="1"/>
    </location>
</feature>
<proteinExistence type="predicted"/>
<feature type="transmembrane region" description="Helical" evidence="1">
    <location>
        <begin position="64"/>
        <end position="89"/>
    </location>
</feature>
<gene>
    <name evidence="2" type="ORF">ACFQ1S_37515</name>
</gene>
<evidence type="ECO:0000313" key="3">
    <source>
        <dbReference type="Proteomes" id="UP001597045"/>
    </source>
</evidence>
<name>A0ABW3MNV3_9PSEU</name>
<protein>
    <recommendedName>
        <fullName evidence="4">Lipopolysaccharide biosynthesis protein</fullName>
    </recommendedName>
</protein>
<dbReference type="EMBL" id="JBHTIS010003124">
    <property type="protein sequence ID" value="MFD1050830.1"/>
    <property type="molecule type" value="Genomic_DNA"/>
</dbReference>
<keyword evidence="1" id="KW-0472">Membrane</keyword>
<organism evidence="2 3">
    <name type="scientific">Kibdelosporangium lantanae</name>
    <dbReference type="NCBI Taxonomy" id="1497396"/>
    <lineage>
        <taxon>Bacteria</taxon>
        <taxon>Bacillati</taxon>
        <taxon>Actinomycetota</taxon>
        <taxon>Actinomycetes</taxon>
        <taxon>Pseudonocardiales</taxon>
        <taxon>Pseudonocardiaceae</taxon>
        <taxon>Kibdelosporangium</taxon>
    </lineage>
</organism>
<keyword evidence="1" id="KW-0812">Transmembrane</keyword>
<sequence length="138" mass="14493">QAADAVRATTLWIALPNSGTYADLQRLLFQLMRSLLTGAYDNLPLAPPVPAVVRRRVVLSVVRSAVIGLVPGAVLLVVHFFGVNLAALIGDSGVATAKTLAVVWAAVTVLLLIEPNLKERLDAVKSVKGLFSGSKPGD</sequence>
<keyword evidence="3" id="KW-1185">Reference proteome</keyword>
<comment type="caution">
    <text evidence="2">The sequence shown here is derived from an EMBL/GenBank/DDBJ whole genome shotgun (WGS) entry which is preliminary data.</text>
</comment>
<evidence type="ECO:0000313" key="2">
    <source>
        <dbReference type="EMBL" id="MFD1050830.1"/>
    </source>
</evidence>
<dbReference type="Proteomes" id="UP001597045">
    <property type="component" value="Unassembled WGS sequence"/>
</dbReference>
<evidence type="ECO:0008006" key="4">
    <source>
        <dbReference type="Google" id="ProtNLM"/>
    </source>
</evidence>
<feature type="transmembrane region" description="Helical" evidence="1">
    <location>
        <begin position="95"/>
        <end position="113"/>
    </location>
</feature>
<keyword evidence="1" id="KW-1133">Transmembrane helix</keyword>
<reference evidence="3" key="1">
    <citation type="journal article" date="2019" name="Int. J. Syst. Evol. Microbiol.">
        <title>The Global Catalogue of Microorganisms (GCM) 10K type strain sequencing project: providing services to taxonomists for standard genome sequencing and annotation.</title>
        <authorList>
            <consortium name="The Broad Institute Genomics Platform"/>
            <consortium name="The Broad Institute Genome Sequencing Center for Infectious Disease"/>
            <person name="Wu L."/>
            <person name="Ma J."/>
        </authorList>
    </citation>
    <scope>NUCLEOTIDE SEQUENCE [LARGE SCALE GENOMIC DNA]</scope>
    <source>
        <strain evidence="3">JCM 31486</strain>
    </source>
</reference>
<accession>A0ABW3MNV3</accession>
<evidence type="ECO:0000256" key="1">
    <source>
        <dbReference type="SAM" id="Phobius"/>
    </source>
</evidence>